<dbReference type="EMBL" id="CYZU01000006">
    <property type="protein sequence ID" value="CUN95821.1"/>
    <property type="molecule type" value="Genomic_DNA"/>
</dbReference>
<keyword evidence="3" id="KW-0479">Metal-binding</keyword>
<gene>
    <name evidence="9" type="primary">nudG</name>
    <name evidence="9" type="ORF">ERS852491_00912</name>
</gene>
<dbReference type="GO" id="GO:0046872">
    <property type="term" value="F:metal ion binding"/>
    <property type="evidence" value="ECO:0007669"/>
    <property type="project" value="UniProtKB-KW"/>
</dbReference>
<dbReference type="SUPFAM" id="SSF55811">
    <property type="entry name" value="Nudix"/>
    <property type="match status" value="1"/>
</dbReference>
<protein>
    <submittedName>
        <fullName evidence="9">CTP pyrophosphohydrolase</fullName>
        <ecNumber evidence="9">3.6.1.-</ecNumber>
    </submittedName>
</protein>
<proteinExistence type="inferred from homology"/>
<evidence type="ECO:0000256" key="4">
    <source>
        <dbReference type="ARBA" id="ARBA00022763"/>
    </source>
</evidence>
<evidence type="ECO:0000256" key="1">
    <source>
        <dbReference type="ARBA" id="ARBA00001946"/>
    </source>
</evidence>
<dbReference type="Proteomes" id="UP000095544">
    <property type="component" value="Unassembled WGS sequence"/>
</dbReference>
<dbReference type="STRING" id="39482.ERS852491_00912"/>
<keyword evidence="5 9" id="KW-0378">Hydrolase</keyword>
<dbReference type="InterPro" id="IPR029119">
    <property type="entry name" value="MutY_C"/>
</dbReference>
<dbReference type="GO" id="GO:0008413">
    <property type="term" value="F:8-oxo-7,8-dihydroguanosine triphosphate pyrophosphatase activity"/>
    <property type="evidence" value="ECO:0007669"/>
    <property type="project" value="TreeGrafter"/>
</dbReference>
<reference evidence="9 10" key="1">
    <citation type="submission" date="2015-09" db="EMBL/GenBank/DDBJ databases">
        <authorList>
            <consortium name="Pathogen Informatics"/>
        </authorList>
    </citation>
    <scope>NUCLEOTIDE SEQUENCE [LARGE SCALE GENOMIC DNA]</scope>
    <source>
        <strain evidence="9 10">2789STDY5834876</strain>
    </source>
</reference>
<dbReference type="OrthoDB" id="9810648at2"/>
<evidence type="ECO:0000313" key="10">
    <source>
        <dbReference type="Proteomes" id="UP000095544"/>
    </source>
</evidence>
<dbReference type="AlphaFoldDB" id="A0A174B402"/>
<evidence type="ECO:0000256" key="7">
    <source>
        <dbReference type="ARBA" id="ARBA00023204"/>
    </source>
</evidence>
<dbReference type="GO" id="GO:0035539">
    <property type="term" value="F:8-oxo-7,8-dihydrodeoxyguanosine triphosphate pyrophosphatase activity"/>
    <property type="evidence" value="ECO:0007669"/>
    <property type="project" value="TreeGrafter"/>
</dbReference>
<keyword evidence="7" id="KW-0234">DNA repair</keyword>
<name>A0A174B402_9FIRM</name>
<dbReference type="PANTHER" id="PTHR47707">
    <property type="entry name" value="8-OXO-DGTP DIPHOSPHATASE"/>
    <property type="match status" value="1"/>
</dbReference>
<dbReference type="Gene3D" id="3.90.79.10">
    <property type="entry name" value="Nucleoside Triphosphate Pyrophosphohydrolase"/>
    <property type="match status" value="1"/>
</dbReference>
<dbReference type="GO" id="GO:0044715">
    <property type="term" value="F:8-oxo-dGDP phosphatase activity"/>
    <property type="evidence" value="ECO:0007669"/>
    <property type="project" value="TreeGrafter"/>
</dbReference>
<evidence type="ECO:0000256" key="3">
    <source>
        <dbReference type="ARBA" id="ARBA00022723"/>
    </source>
</evidence>
<dbReference type="RefSeq" id="WP_157355614.1">
    <property type="nucleotide sequence ID" value="NZ_CYZU01000006.1"/>
</dbReference>
<dbReference type="InterPro" id="IPR015797">
    <property type="entry name" value="NUDIX_hydrolase-like_dom_sf"/>
</dbReference>
<comment type="cofactor">
    <cofactor evidence="1">
        <name>Mg(2+)</name>
        <dbReference type="ChEBI" id="CHEBI:18420"/>
    </cofactor>
</comment>
<comment type="similarity">
    <text evidence="2">Belongs to the Nudix hydrolase family.</text>
</comment>
<evidence type="ECO:0000256" key="5">
    <source>
        <dbReference type="ARBA" id="ARBA00022801"/>
    </source>
</evidence>
<dbReference type="PANTHER" id="PTHR47707:SF1">
    <property type="entry name" value="NUDIX HYDROLASE FAMILY PROTEIN"/>
    <property type="match status" value="1"/>
</dbReference>
<dbReference type="InterPro" id="IPR047127">
    <property type="entry name" value="MutT-like"/>
</dbReference>
<evidence type="ECO:0000256" key="2">
    <source>
        <dbReference type="ARBA" id="ARBA00005582"/>
    </source>
</evidence>
<evidence type="ECO:0000313" key="9">
    <source>
        <dbReference type="EMBL" id="CUN95821.1"/>
    </source>
</evidence>
<dbReference type="Pfam" id="PF14815">
    <property type="entry name" value="NUDIX_4"/>
    <property type="match status" value="1"/>
</dbReference>
<dbReference type="GO" id="GO:0006281">
    <property type="term" value="P:DNA repair"/>
    <property type="evidence" value="ECO:0007669"/>
    <property type="project" value="UniProtKB-KW"/>
</dbReference>
<organism evidence="9 10">
    <name type="scientific">Faecalicatena contorta</name>
    <dbReference type="NCBI Taxonomy" id="39482"/>
    <lineage>
        <taxon>Bacteria</taxon>
        <taxon>Bacillati</taxon>
        <taxon>Bacillota</taxon>
        <taxon>Clostridia</taxon>
        <taxon>Lachnospirales</taxon>
        <taxon>Lachnospiraceae</taxon>
        <taxon>Faecalicatena</taxon>
    </lineage>
</organism>
<keyword evidence="6" id="KW-0460">Magnesium</keyword>
<feature type="domain" description="Adenine DNA glycosylase C-terminal" evidence="8">
    <location>
        <begin position="6"/>
        <end position="48"/>
    </location>
</feature>
<keyword evidence="4" id="KW-0227">DNA damage</keyword>
<evidence type="ECO:0000256" key="6">
    <source>
        <dbReference type="ARBA" id="ARBA00022842"/>
    </source>
</evidence>
<accession>A0A174B402</accession>
<sequence>MRRIIAAAIVKENKVLIAKRKYGTLAGYWEFPGGKVEDDETDKECLEETI</sequence>
<dbReference type="GO" id="GO:0044716">
    <property type="term" value="F:8-oxo-GDP phosphatase activity"/>
    <property type="evidence" value="ECO:0007669"/>
    <property type="project" value="TreeGrafter"/>
</dbReference>
<dbReference type="EC" id="3.6.1.-" evidence="9"/>
<evidence type="ECO:0000259" key="8">
    <source>
        <dbReference type="Pfam" id="PF14815"/>
    </source>
</evidence>